<comment type="caution">
    <text evidence="7">Lacks conserved residue(s) required for the propagation of feature annotation.</text>
</comment>
<keyword evidence="5" id="KW-1015">Disulfide bond</keyword>
<feature type="chain" id="PRO_5045016703" evidence="6">
    <location>
        <begin position="18"/>
        <end position="275"/>
    </location>
</feature>
<protein>
    <submittedName>
        <fullName evidence="11">Cerberus</fullName>
    </submittedName>
</protein>
<gene>
    <name evidence="11" type="primary">CER1</name>
</gene>
<dbReference type="PANTHER" id="PTHR15273:SF4">
    <property type="entry name" value="CERBERUS"/>
    <property type="match status" value="1"/>
</dbReference>
<dbReference type="Pfam" id="PF03045">
    <property type="entry name" value="DAN"/>
    <property type="match status" value="1"/>
</dbReference>
<evidence type="ECO:0000313" key="10">
    <source>
        <dbReference type="Proteomes" id="UP000694863"/>
    </source>
</evidence>
<evidence type="ECO:0000256" key="3">
    <source>
        <dbReference type="ARBA" id="ARBA00022525"/>
    </source>
</evidence>
<sequence>MHLLLLQLLVFLPLGKAGQGQGGCQSPPSLSLTLAGRSRRELPVDDHEDSEEKPDLFVAMPHLVGPRPATEGQKQREKMLSRFGKFWKQPEREAHLPEDSASERFPPRAQARTEPVDSRELEKSPLREEAKKFWHYFMFRKSPASHGVILPIKSHEVHRETCRTVPFSQTITHEDCEKAVVQNHLCFGKCGSAHLPGAGHRAPVFCSHCLPTKFTMMHLPLNCTGLAPVVKVVMLVEECQCQVKTDHGDEHAGSQAEVHAQDSFIPRISTSRAKP</sequence>
<name>A0ABM0ISD5_ECHTE</name>
<dbReference type="GeneID" id="101645528"/>
<evidence type="ECO:0000313" key="11">
    <source>
        <dbReference type="RefSeq" id="XP_004706667.1"/>
    </source>
</evidence>
<evidence type="ECO:0000259" key="9">
    <source>
        <dbReference type="PROSITE" id="PS01225"/>
    </source>
</evidence>
<dbReference type="InterPro" id="IPR029034">
    <property type="entry name" value="Cystine-knot_cytokine"/>
</dbReference>
<dbReference type="PIRSF" id="PIRSF027807">
    <property type="entry name" value="Cerberus"/>
    <property type="match status" value="1"/>
</dbReference>
<dbReference type="Proteomes" id="UP000694863">
    <property type="component" value="Unplaced"/>
</dbReference>
<evidence type="ECO:0000256" key="1">
    <source>
        <dbReference type="ARBA" id="ARBA00004613"/>
    </source>
</evidence>
<dbReference type="Gene3D" id="2.10.90.10">
    <property type="entry name" value="Cystine-knot cytokines"/>
    <property type="match status" value="1"/>
</dbReference>
<dbReference type="PANTHER" id="PTHR15273">
    <property type="entry name" value="DAN DOMAIN FAMILY MEMBER 5"/>
    <property type="match status" value="1"/>
</dbReference>
<dbReference type="RefSeq" id="XP_004706667.1">
    <property type="nucleotide sequence ID" value="XM_004706610.1"/>
</dbReference>
<feature type="region of interest" description="Disordered" evidence="8">
    <location>
        <begin position="91"/>
        <end position="124"/>
    </location>
</feature>
<keyword evidence="3 6" id="KW-0964">Secreted</keyword>
<evidence type="ECO:0000256" key="7">
    <source>
        <dbReference type="PROSITE-ProRule" id="PRU00039"/>
    </source>
</evidence>
<evidence type="ECO:0000256" key="2">
    <source>
        <dbReference type="ARBA" id="ARBA00007872"/>
    </source>
</evidence>
<dbReference type="InterPro" id="IPR004133">
    <property type="entry name" value="DAN_dom"/>
</dbReference>
<keyword evidence="10" id="KW-1185">Reference proteome</keyword>
<feature type="compositionally biased region" description="Basic and acidic residues" evidence="8">
    <location>
        <begin position="114"/>
        <end position="124"/>
    </location>
</feature>
<evidence type="ECO:0000256" key="4">
    <source>
        <dbReference type="ARBA" id="ARBA00022729"/>
    </source>
</evidence>
<dbReference type="SMART" id="SM00041">
    <property type="entry name" value="CT"/>
    <property type="match status" value="1"/>
</dbReference>
<dbReference type="InterPro" id="IPR006207">
    <property type="entry name" value="Cys_knot_C"/>
</dbReference>
<organism evidence="10 11">
    <name type="scientific">Echinops telfairi</name>
    <name type="common">Lesser hedgehog tenrec</name>
    <dbReference type="NCBI Taxonomy" id="9371"/>
    <lineage>
        <taxon>Eukaryota</taxon>
        <taxon>Metazoa</taxon>
        <taxon>Chordata</taxon>
        <taxon>Craniata</taxon>
        <taxon>Vertebrata</taxon>
        <taxon>Euteleostomi</taxon>
        <taxon>Mammalia</taxon>
        <taxon>Eutheria</taxon>
        <taxon>Afrotheria</taxon>
        <taxon>Tenrecidae</taxon>
        <taxon>Tenrecinae</taxon>
        <taxon>Echinops</taxon>
    </lineage>
</organism>
<comment type="subcellular location">
    <subcellularLocation>
        <location evidence="1 6">Secreted</location>
    </subcellularLocation>
</comment>
<keyword evidence="4 6" id="KW-0732">Signal</keyword>
<feature type="domain" description="CTCK" evidence="9">
    <location>
        <begin position="162"/>
        <end position="246"/>
    </location>
</feature>
<evidence type="ECO:0000256" key="5">
    <source>
        <dbReference type="ARBA" id="ARBA00023157"/>
    </source>
</evidence>
<feature type="signal peptide" evidence="6">
    <location>
        <begin position="1"/>
        <end position="17"/>
    </location>
</feature>
<reference evidence="11" key="1">
    <citation type="submission" date="2025-08" db="UniProtKB">
        <authorList>
            <consortium name="RefSeq"/>
        </authorList>
    </citation>
    <scope>IDENTIFICATION</scope>
</reference>
<accession>A0ABM0ISD5</accession>
<dbReference type="InterPro" id="IPR016860">
    <property type="entry name" value="Cerberus"/>
</dbReference>
<comment type="similarity">
    <text evidence="2 6">Belongs to the DAN family.</text>
</comment>
<feature type="compositionally biased region" description="Basic and acidic residues" evidence="8">
    <location>
        <begin position="91"/>
        <end position="106"/>
    </location>
</feature>
<proteinExistence type="inferred from homology"/>
<evidence type="ECO:0000256" key="6">
    <source>
        <dbReference type="PIRNR" id="PIRNR027807"/>
    </source>
</evidence>
<evidence type="ECO:0000256" key="8">
    <source>
        <dbReference type="SAM" id="MobiDB-lite"/>
    </source>
</evidence>
<dbReference type="PROSITE" id="PS01225">
    <property type="entry name" value="CTCK_2"/>
    <property type="match status" value="1"/>
</dbReference>